<comment type="caution">
    <text evidence="2">The sequence shown here is derived from an EMBL/GenBank/DDBJ whole genome shotgun (WGS) entry which is preliminary data.</text>
</comment>
<evidence type="ECO:0008006" key="4">
    <source>
        <dbReference type="Google" id="ProtNLM"/>
    </source>
</evidence>
<keyword evidence="1" id="KW-0472">Membrane</keyword>
<name>A0ABT6XLZ6_9FLAO</name>
<dbReference type="Proteomes" id="UP001230035">
    <property type="component" value="Unassembled WGS sequence"/>
</dbReference>
<accession>A0ABT6XLZ6</accession>
<feature type="transmembrane region" description="Helical" evidence="1">
    <location>
        <begin position="45"/>
        <end position="62"/>
    </location>
</feature>
<proteinExistence type="predicted"/>
<evidence type="ECO:0000313" key="3">
    <source>
        <dbReference type="Proteomes" id="UP001230035"/>
    </source>
</evidence>
<feature type="transmembrane region" description="Helical" evidence="1">
    <location>
        <begin position="298"/>
        <end position="318"/>
    </location>
</feature>
<dbReference type="RefSeq" id="WP_283237790.1">
    <property type="nucleotide sequence ID" value="NZ_JASGBP010000001.1"/>
</dbReference>
<organism evidence="2 3">
    <name type="scientific">Flavobacterium sedimenticola</name>
    <dbReference type="NCBI Taxonomy" id="3043286"/>
    <lineage>
        <taxon>Bacteria</taxon>
        <taxon>Pseudomonadati</taxon>
        <taxon>Bacteroidota</taxon>
        <taxon>Flavobacteriia</taxon>
        <taxon>Flavobacteriales</taxon>
        <taxon>Flavobacteriaceae</taxon>
        <taxon>Flavobacterium</taxon>
    </lineage>
</organism>
<protein>
    <recommendedName>
        <fullName evidence="4">Polysaccharide chain length determinant N-terminal domain-containing protein</fullName>
    </recommendedName>
</protein>
<evidence type="ECO:0000256" key="1">
    <source>
        <dbReference type="SAM" id="Phobius"/>
    </source>
</evidence>
<keyword evidence="3" id="KW-1185">Reference proteome</keyword>
<evidence type="ECO:0000313" key="2">
    <source>
        <dbReference type="EMBL" id="MDI9256104.1"/>
    </source>
</evidence>
<dbReference type="EMBL" id="JASGBP010000001">
    <property type="protein sequence ID" value="MDI9256104.1"/>
    <property type="molecule type" value="Genomic_DNA"/>
</dbReference>
<gene>
    <name evidence="2" type="ORF">QHT84_01615</name>
</gene>
<keyword evidence="1" id="KW-1133">Transmembrane helix</keyword>
<reference evidence="2 3" key="1">
    <citation type="submission" date="2023-05" db="EMBL/GenBank/DDBJ databases">
        <title>Flavobacterium sedimenti sp. nov., isolated from the sediment.</title>
        <authorList>
            <person name="Wu N."/>
        </authorList>
    </citation>
    <scope>NUCLEOTIDE SEQUENCE [LARGE SCALE GENOMIC DNA]</scope>
    <source>
        <strain evidence="2 3">YZ-48</strain>
    </source>
</reference>
<sequence length="327" mass="37356">MTATPQNNQDNQEIDLSQLSKKIGSFFENITTQIFRAFLFFRRNIIWVGILFVIGAGLGYYLDKTDKVYNNQIIVLPNFNSTDYVYTTVELINAKIEEGDTIFLKEVVGIKEPKKVLKVSISPIPDVYKFIDNKPQNFELIKLMSEDGDIKKVVGETLTSKNYPYHSISFVTNGITSKEKTVDPLLNYLNNSAYYQAIQKEYVNNVKIKIAKNDSIISQIDGFLNAFNNTVNGSQKSDKLIYYNENAQLADVIKAKDELLLEQGNKRIELINLDKIVKDNSIILNILDRSAVNNKMKLILPLFLIGIFVLVSILKKYYKYQMAKINS</sequence>
<keyword evidence="1" id="KW-0812">Transmembrane</keyword>